<protein>
    <submittedName>
        <fullName evidence="1">Uncharacterized protein</fullName>
    </submittedName>
</protein>
<gene>
    <name evidence="1" type="ORF">JOF59_005254</name>
</gene>
<comment type="caution">
    <text evidence="1">The sequence shown here is derived from an EMBL/GenBank/DDBJ whole genome shotgun (WGS) entry which is preliminary data.</text>
</comment>
<proteinExistence type="predicted"/>
<keyword evidence="2" id="KW-1185">Reference proteome</keyword>
<dbReference type="EMBL" id="JAGINS010000001">
    <property type="protein sequence ID" value="MBP2362854.1"/>
    <property type="molecule type" value="Genomic_DNA"/>
</dbReference>
<dbReference type="RefSeq" id="WP_079099248.1">
    <property type="nucleotide sequence ID" value="NZ_BMWJ01000005.1"/>
</dbReference>
<organism evidence="1 2">
    <name type="scientific">Streptomyces clavifer</name>
    <dbReference type="NCBI Taxonomy" id="68188"/>
    <lineage>
        <taxon>Bacteria</taxon>
        <taxon>Bacillati</taxon>
        <taxon>Actinomycetota</taxon>
        <taxon>Actinomycetes</taxon>
        <taxon>Kitasatosporales</taxon>
        <taxon>Streptomycetaceae</taxon>
        <taxon>Streptomyces</taxon>
    </lineage>
</organism>
<reference evidence="1 2" key="1">
    <citation type="submission" date="2021-03" db="EMBL/GenBank/DDBJ databases">
        <title>Sequencing the genomes of 1000 actinobacteria strains.</title>
        <authorList>
            <person name="Klenk H.-P."/>
        </authorList>
    </citation>
    <scope>NUCLEOTIDE SEQUENCE [LARGE SCALE GENOMIC DNA]</scope>
    <source>
        <strain evidence="1 2">DSM 40843</strain>
    </source>
</reference>
<dbReference type="Proteomes" id="UP001519311">
    <property type="component" value="Unassembled WGS sequence"/>
</dbReference>
<dbReference type="SUPFAM" id="SSF55729">
    <property type="entry name" value="Acyl-CoA N-acyltransferases (Nat)"/>
    <property type="match status" value="1"/>
</dbReference>
<accession>A0ABS4VFZ9</accession>
<evidence type="ECO:0000313" key="2">
    <source>
        <dbReference type="Proteomes" id="UP001519311"/>
    </source>
</evidence>
<sequence>MIDDGPAGSVVGDLMTEAAATGAPARATPDVLRVAMDRHRLVNLTGPLGSGKSWLVSRLSPARVLDLSRGDAPDAVRAALAEPTTRPLVLDGADGPEALAALEHARSPREAPAAPLLLVSRRSLLAQPGWTLSGAVVIETAPWSDDRIRRLAAGAQLAGPVARDLVVRMAGGNPLIACAACRALHAGASPDAPGAVADQVVQEITERLSRERPAHGWQRALDKLATVWGGDRELLGEGRELFDTLGRLSLVTRTELGLTVLEPFRAVFEQAHRWRQPSAHHGLRSRAHTHRRRQLAAEASVARRGRLAEGTMALIDDTVVRETLFPARAGDGAIQTAAPGDADDIGGLMHLWARQGGMDTRRTERLVERWLHDDPAGFRMARDRDGRAVGVMGLVRVADRTVGSMEPLLQQHTDRLMGGQRTRSLVLGAAYCPERGLHARLLRDLLHHVMANSLLLTVSTPSPRYQQLLTSLRFHQHGTTTDDVYRCGRKPEIYSQDFGHDAITDWVERLALGQGPGGPSATGRDVGQALAHVTDLAWLAHSPLLRSPGTETAEDLRKALRDGVRTLADSDALEDAEAGQILLHYYLGRRQTHQQLARGLHMSRATYFRRLRHGLDLLGQRLAAG</sequence>
<dbReference type="GeneID" id="97341019"/>
<evidence type="ECO:0000313" key="1">
    <source>
        <dbReference type="EMBL" id="MBP2362854.1"/>
    </source>
</evidence>
<dbReference type="InterPro" id="IPR016181">
    <property type="entry name" value="Acyl_CoA_acyltransferase"/>
</dbReference>
<name>A0ABS4VFZ9_9ACTN</name>